<feature type="non-terminal residue" evidence="1">
    <location>
        <position position="62"/>
    </location>
</feature>
<accession>A0AAW4L336</accession>
<reference evidence="1" key="1">
    <citation type="submission" date="2021-05" db="EMBL/GenBank/DDBJ databases">
        <authorList>
            <person name="Stine C."/>
        </authorList>
    </citation>
    <scope>NUCLEOTIDE SEQUENCE</scope>
    <source>
        <strain evidence="1">TDS0091212</strain>
    </source>
</reference>
<organism evidence="1 2">
    <name type="scientific">Vibrio cholerae</name>
    <dbReference type="NCBI Taxonomy" id="666"/>
    <lineage>
        <taxon>Bacteria</taxon>
        <taxon>Pseudomonadati</taxon>
        <taxon>Pseudomonadota</taxon>
        <taxon>Gammaproteobacteria</taxon>
        <taxon>Vibrionales</taxon>
        <taxon>Vibrionaceae</taxon>
        <taxon>Vibrio</taxon>
    </lineage>
</organism>
<reference evidence="1" key="2">
    <citation type="submission" date="2023-08" db="EMBL/GenBank/DDBJ databases">
        <title>Vibrio cholerae Outbreaks in Tanzania Exemplify Founder Flush: Simultaneous Increases in Population Size and Genetic Diversity.</title>
        <authorList>
            <person name="Debes A.K."/>
            <person name="Mohammed A."/>
            <person name="Maseke I."/>
            <person name="Almeida M."/>
            <person name="Li S."/>
            <person name="Matimba H."/>
            <person name="Joachim A."/>
            <person name="Mizinduko M."/>
            <person name="Nyanga S."/>
            <person name="Kelly M."/>
            <person name="Kachwamba Y."/>
            <person name="Schaffer A.M."/>
            <person name="Nyanga A.S."/>
            <person name="Mghamba J."/>
            <person name="Mosha F.S."/>
            <person name="Sack D.A."/>
            <person name="Stine O.C."/>
        </authorList>
    </citation>
    <scope>NUCLEOTIDE SEQUENCE</scope>
    <source>
        <strain evidence="1">TDS0091212</strain>
    </source>
</reference>
<proteinExistence type="predicted"/>
<comment type="caution">
    <text evidence="1">The sequence shown here is derived from an EMBL/GenBank/DDBJ whole genome shotgun (WGS) entry which is preliminary data.</text>
</comment>
<dbReference type="RefSeq" id="WP_213421975.1">
    <property type="nucleotide sequence ID" value="NZ_JAHBND010001333.1"/>
</dbReference>
<protein>
    <submittedName>
        <fullName evidence="1">Uncharacterized protein</fullName>
    </submittedName>
</protein>
<gene>
    <name evidence="1" type="ORF">KIN13_24360</name>
</gene>
<sequence>MDPVPNARLAKRLEKTGQLIAIDTQAPMWMQKEVYRRAVKFKRDFRYDFVQWAGDDVNPVKS</sequence>
<dbReference type="AlphaFoldDB" id="A0AAW4L336"/>
<dbReference type="Proteomes" id="UP001196338">
    <property type="component" value="Unassembled WGS sequence"/>
</dbReference>
<evidence type="ECO:0000313" key="1">
    <source>
        <dbReference type="EMBL" id="MBS7676525.1"/>
    </source>
</evidence>
<name>A0AAW4L336_VIBCL</name>
<dbReference type="EMBL" id="JAHBND010001333">
    <property type="protein sequence ID" value="MBS7676525.1"/>
    <property type="molecule type" value="Genomic_DNA"/>
</dbReference>
<evidence type="ECO:0000313" key="2">
    <source>
        <dbReference type="Proteomes" id="UP001196338"/>
    </source>
</evidence>